<protein>
    <submittedName>
        <fullName evidence="3">FAD-binding oxidoreductase</fullName>
    </submittedName>
</protein>
<evidence type="ECO:0000313" key="4">
    <source>
        <dbReference type="Proteomes" id="UP001501586"/>
    </source>
</evidence>
<reference evidence="4" key="1">
    <citation type="journal article" date="2019" name="Int. J. Syst. Evol. Microbiol.">
        <title>The Global Catalogue of Microorganisms (GCM) 10K type strain sequencing project: providing services to taxonomists for standard genome sequencing and annotation.</title>
        <authorList>
            <consortium name="The Broad Institute Genomics Platform"/>
            <consortium name="The Broad Institute Genome Sequencing Center for Infectious Disease"/>
            <person name="Wu L."/>
            <person name="Ma J."/>
        </authorList>
    </citation>
    <scope>NUCLEOTIDE SEQUENCE [LARGE SCALE GENOMIC DNA]</scope>
    <source>
        <strain evidence="4">JCM 17458</strain>
    </source>
</reference>
<keyword evidence="1" id="KW-0560">Oxidoreductase</keyword>
<dbReference type="PANTHER" id="PTHR13847:SF289">
    <property type="entry name" value="GLYCINE OXIDASE"/>
    <property type="match status" value="1"/>
</dbReference>
<evidence type="ECO:0000256" key="1">
    <source>
        <dbReference type="ARBA" id="ARBA00023002"/>
    </source>
</evidence>
<feature type="domain" description="FAD dependent oxidoreductase" evidence="2">
    <location>
        <begin position="2"/>
        <end position="340"/>
    </location>
</feature>
<dbReference type="Gene3D" id="3.50.50.60">
    <property type="entry name" value="FAD/NAD(P)-binding domain"/>
    <property type="match status" value="1"/>
</dbReference>
<proteinExistence type="predicted"/>
<comment type="caution">
    <text evidence="3">The sequence shown here is derived from an EMBL/GenBank/DDBJ whole genome shotgun (WGS) entry which is preliminary data.</text>
</comment>
<dbReference type="InterPro" id="IPR006076">
    <property type="entry name" value="FAD-dep_OxRdtase"/>
</dbReference>
<dbReference type="EMBL" id="BAABAZ010000006">
    <property type="protein sequence ID" value="GAA4284212.1"/>
    <property type="molecule type" value="Genomic_DNA"/>
</dbReference>
<evidence type="ECO:0000313" key="3">
    <source>
        <dbReference type="EMBL" id="GAA4284212.1"/>
    </source>
</evidence>
<dbReference type="Pfam" id="PF01266">
    <property type="entry name" value="DAO"/>
    <property type="match status" value="1"/>
</dbReference>
<organism evidence="3 4">
    <name type="scientific">Brevibacterium daeguense</name>
    <dbReference type="NCBI Taxonomy" id="909936"/>
    <lineage>
        <taxon>Bacteria</taxon>
        <taxon>Bacillati</taxon>
        <taxon>Actinomycetota</taxon>
        <taxon>Actinomycetes</taxon>
        <taxon>Micrococcales</taxon>
        <taxon>Brevibacteriaceae</taxon>
        <taxon>Brevibacterium</taxon>
    </lineage>
</organism>
<sequence length="374" mass="41202">MLGLTAAYELVSRGHQATLVDREGPLAGASHRSFAWLNANNKFPSSYHRLNAFGIEEHDRLQERLPDATAWLHLNGSILADFSDARRDTYATRLESAQAEGYPVREAHREDLAALEPSIGWPQELDGGLYYPGEGYLDTDIFAEELVRALAAAGAHLERREVERVESSAAGAVVVTTDGERGSFDRVVLAAGAWSRQLGENSEFTIPVADLSAASTRTHSLLGLTVPTDIGLRRVLISDRINVRPRHDGRMWVQVPHVEQRVAEGESPRLLAEVAATMKGELEWLFERPVPVEKVWFSGRSLPEDGLSIMGFVDEEQKVYCMVTHSGMTLAALLGRLAAEELAGQASELLGDFRPARFKDGIPEFADCDFIGRQ</sequence>
<dbReference type="SUPFAM" id="SSF51905">
    <property type="entry name" value="FAD/NAD(P)-binding domain"/>
    <property type="match status" value="1"/>
</dbReference>
<dbReference type="PANTHER" id="PTHR13847">
    <property type="entry name" value="SARCOSINE DEHYDROGENASE-RELATED"/>
    <property type="match status" value="1"/>
</dbReference>
<name>A0ABP8EK73_9MICO</name>
<accession>A0ABP8EK73</accession>
<dbReference type="InterPro" id="IPR036188">
    <property type="entry name" value="FAD/NAD-bd_sf"/>
</dbReference>
<evidence type="ECO:0000259" key="2">
    <source>
        <dbReference type="Pfam" id="PF01266"/>
    </source>
</evidence>
<keyword evidence="4" id="KW-1185">Reference proteome</keyword>
<dbReference type="Gene3D" id="3.30.9.10">
    <property type="entry name" value="D-Amino Acid Oxidase, subunit A, domain 2"/>
    <property type="match status" value="1"/>
</dbReference>
<gene>
    <name evidence="3" type="ORF">GCM10022261_17430</name>
</gene>
<dbReference type="Proteomes" id="UP001501586">
    <property type="component" value="Unassembled WGS sequence"/>
</dbReference>